<dbReference type="InterPro" id="IPR026444">
    <property type="entry name" value="Secre_tail"/>
</dbReference>
<organism evidence="3 4">
    <name type="scientific">Brumimicrobium oceani</name>
    <dbReference type="NCBI Taxonomy" id="2100725"/>
    <lineage>
        <taxon>Bacteria</taxon>
        <taxon>Pseudomonadati</taxon>
        <taxon>Bacteroidota</taxon>
        <taxon>Flavobacteriia</taxon>
        <taxon>Flavobacteriales</taxon>
        <taxon>Crocinitomicaceae</taxon>
        <taxon>Brumimicrobium</taxon>
    </lineage>
</organism>
<keyword evidence="4" id="KW-1185">Reference proteome</keyword>
<evidence type="ECO:0008006" key="5">
    <source>
        <dbReference type="Google" id="ProtNLM"/>
    </source>
</evidence>
<gene>
    <name evidence="3" type="ORF">DIT68_11315</name>
</gene>
<feature type="chain" id="PRO_5015657387" description="Secretion system C-terminal sorting domain-containing protein" evidence="2">
    <location>
        <begin position="19"/>
        <end position="281"/>
    </location>
</feature>
<protein>
    <recommendedName>
        <fullName evidence="5">Secretion system C-terminal sorting domain-containing protein</fullName>
    </recommendedName>
</protein>
<feature type="signal peptide" evidence="2">
    <location>
        <begin position="1"/>
        <end position="18"/>
    </location>
</feature>
<evidence type="ECO:0000313" key="4">
    <source>
        <dbReference type="Proteomes" id="UP000245370"/>
    </source>
</evidence>
<keyword evidence="1 2" id="KW-0732">Signal</keyword>
<accession>A0A2U2XAX9</accession>
<evidence type="ECO:0000256" key="2">
    <source>
        <dbReference type="SAM" id="SignalP"/>
    </source>
</evidence>
<reference evidence="3 4" key="1">
    <citation type="submission" date="2018-05" db="EMBL/GenBank/DDBJ databases">
        <title>Brumimicrobium oceani sp. nov., isolated from coastal sediment.</title>
        <authorList>
            <person name="Kou Y."/>
        </authorList>
    </citation>
    <scope>NUCLEOTIDE SEQUENCE [LARGE SCALE GENOMIC DNA]</scope>
    <source>
        <strain evidence="3 4">C305</strain>
    </source>
</reference>
<evidence type="ECO:0000313" key="3">
    <source>
        <dbReference type="EMBL" id="PWH84955.1"/>
    </source>
</evidence>
<dbReference type="OrthoDB" id="1488158at2"/>
<dbReference type="EMBL" id="QFRJ01000009">
    <property type="protein sequence ID" value="PWH84955.1"/>
    <property type="molecule type" value="Genomic_DNA"/>
</dbReference>
<dbReference type="Proteomes" id="UP000245370">
    <property type="component" value="Unassembled WGS sequence"/>
</dbReference>
<dbReference type="NCBIfam" id="TIGR04183">
    <property type="entry name" value="Por_Secre_tail"/>
    <property type="match status" value="1"/>
</dbReference>
<sequence>MKKKLFLLFFLMSGGLFGQQTSEFEFEIYFEDALGNRDSVTIGYDYLAHNGIDANFGENDLLNQSWNNGLQVRVGDKTYSGLPLSSEWIQPNSYLSKKQIINSYCDESDYSERVSIQFTSDNYPITINWNDKLFEENCHKYSILFGQDDHYHFDAAGLIMLRSINSLVIDSSLYFEGRKLASYEKDGKEIGVVQFVFHRYNTLDVSNYDLDEVRIYPNPLINNLVNVEFEGQYVLQDMTGKIIQLGKVSHNKIGFDGLEKGIYNLRLINEDIIHQFKIKKQ</sequence>
<dbReference type="AlphaFoldDB" id="A0A2U2XAX9"/>
<name>A0A2U2XAX9_9FLAO</name>
<dbReference type="RefSeq" id="WP_109359918.1">
    <property type="nucleotide sequence ID" value="NZ_QFRJ01000009.1"/>
</dbReference>
<reference evidence="3 4" key="2">
    <citation type="submission" date="2018-05" db="EMBL/GenBank/DDBJ databases">
        <authorList>
            <person name="Lanie J.A."/>
            <person name="Ng W.-L."/>
            <person name="Kazmierczak K.M."/>
            <person name="Andrzejewski T.M."/>
            <person name="Davidsen T.M."/>
            <person name="Wayne K.J."/>
            <person name="Tettelin H."/>
            <person name="Glass J.I."/>
            <person name="Rusch D."/>
            <person name="Podicherti R."/>
            <person name="Tsui H.-C.T."/>
            <person name="Winkler M.E."/>
        </authorList>
    </citation>
    <scope>NUCLEOTIDE SEQUENCE [LARGE SCALE GENOMIC DNA]</scope>
    <source>
        <strain evidence="3 4">C305</strain>
    </source>
</reference>
<evidence type="ECO:0000256" key="1">
    <source>
        <dbReference type="ARBA" id="ARBA00022729"/>
    </source>
</evidence>
<comment type="caution">
    <text evidence="3">The sequence shown here is derived from an EMBL/GenBank/DDBJ whole genome shotgun (WGS) entry which is preliminary data.</text>
</comment>
<proteinExistence type="predicted"/>